<dbReference type="InterPro" id="IPR051908">
    <property type="entry name" value="Ribosomal_N-acetyltransferase"/>
</dbReference>
<sequence length="191" mass="22479">MKKPTLLNFPEKIESERLYIRPCLPGDGKIVHEAIVRSKEQLKMWLPFAKEERTVDEVEDGIRQSYAEFIKRTDFRLHIFLKETDEFIGSTGFHRVDWEIPKVEIGYWLDTRHTRKGYMREVVQTLTTFAFDTLQVNRVEIRCDEKNIASRRIPEKLGYVLEGTLRNDDVSVSGPELRNTCIYAVIPSDWK</sequence>
<dbReference type="GO" id="GO:0016746">
    <property type="term" value="F:acyltransferase activity"/>
    <property type="evidence" value="ECO:0007669"/>
    <property type="project" value="UniProtKB-KW"/>
</dbReference>
<dbReference type="PANTHER" id="PTHR43441">
    <property type="entry name" value="RIBOSOMAL-PROTEIN-SERINE ACETYLTRANSFERASE"/>
    <property type="match status" value="1"/>
</dbReference>
<keyword evidence="2" id="KW-0012">Acyltransferase</keyword>
<proteinExistence type="predicted"/>
<keyword evidence="3" id="KW-1185">Reference proteome</keyword>
<evidence type="ECO:0000313" key="3">
    <source>
        <dbReference type="Proteomes" id="UP001597506"/>
    </source>
</evidence>
<accession>A0ABW5RPQ9</accession>
<dbReference type="InterPro" id="IPR016181">
    <property type="entry name" value="Acyl_CoA_acyltransferase"/>
</dbReference>
<evidence type="ECO:0000259" key="1">
    <source>
        <dbReference type="PROSITE" id="PS51186"/>
    </source>
</evidence>
<gene>
    <name evidence="2" type="ORF">ACFSUL_02335</name>
</gene>
<dbReference type="EMBL" id="JBHUMF010000005">
    <property type="protein sequence ID" value="MFD2679582.1"/>
    <property type="molecule type" value="Genomic_DNA"/>
</dbReference>
<dbReference type="PROSITE" id="PS51186">
    <property type="entry name" value="GNAT"/>
    <property type="match status" value="1"/>
</dbReference>
<reference evidence="3" key="1">
    <citation type="journal article" date="2019" name="Int. J. Syst. Evol. Microbiol.">
        <title>The Global Catalogue of Microorganisms (GCM) 10K type strain sequencing project: providing services to taxonomists for standard genome sequencing and annotation.</title>
        <authorList>
            <consortium name="The Broad Institute Genomics Platform"/>
            <consortium name="The Broad Institute Genome Sequencing Center for Infectious Disease"/>
            <person name="Wu L."/>
            <person name="Ma J."/>
        </authorList>
    </citation>
    <scope>NUCLEOTIDE SEQUENCE [LARGE SCALE GENOMIC DNA]</scope>
    <source>
        <strain evidence="3">KCTC 3913</strain>
    </source>
</reference>
<dbReference type="EC" id="2.3.-.-" evidence="2"/>
<name>A0ABW5RPQ9_9BACI</name>
<dbReference type="Pfam" id="PF13302">
    <property type="entry name" value="Acetyltransf_3"/>
    <property type="match status" value="1"/>
</dbReference>
<dbReference type="InterPro" id="IPR000182">
    <property type="entry name" value="GNAT_dom"/>
</dbReference>
<comment type="caution">
    <text evidence="2">The sequence shown here is derived from an EMBL/GenBank/DDBJ whole genome shotgun (WGS) entry which is preliminary data.</text>
</comment>
<organism evidence="2 3">
    <name type="scientific">Bacillus seohaeanensis</name>
    <dbReference type="NCBI Taxonomy" id="284580"/>
    <lineage>
        <taxon>Bacteria</taxon>
        <taxon>Bacillati</taxon>
        <taxon>Bacillota</taxon>
        <taxon>Bacilli</taxon>
        <taxon>Bacillales</taxon>
        <taxon>Bacillaceae</taxon>
        <taxon>Bacillus</taxon>
    </lineage>
</organism>
<dbReference type="Gene3D" id="3.40.630.30">
    <property type="match status" value="1"/>
</dbReference>
<dbReference type="RefSeq" id="WP_377932349.1">
    <property type="nucleotide sequence ID" value="NZ_JBHUMF010000005.1"/>
</dbReference>
<evidence type="ECO:0000313" key="2">
    <source>
        <dbReference type="EMBL" id="MFD2679582.1"/>
    </source>
</evidence>
<keyword evidence="2" id="KW-0808">Transferase</keyword>
<dbReference type="SUPFAM" id="SSF55729">
    <property type="entry name" value="Acyl-CoA N-acyltransferases (Nat)"/>
    <property type="match status" value="1"/>
</dbReference>
<protein>
    <submittedName>
        <fullName evidence="2">GNAT family N-acetyltransferase</fullName>
        <ecNumber evidence="2">2.3.-.-</ecNumber>
    </submittedName>
</protein>
<dbReference type="Proteomes" id="UP001597506">
    <property type="component" value="Unassembled WGS sequence"/>
</dbReference>
<dbReference type="PANTHER" id="PTHR43441:SF3">
    <property type="entry name" value="ACETYLTRANSFERASE"/>
    <property type="match status" value="1"/>
</dbReference>
<feature type="domain" description="N-acetyltransferase" evidence="1">
    <location>
        <begin position="34"/>
        <end position="182"/>
    </location>
</feature>